<proteinExistence type="predicted"/>
<evidence type="ECO:0000259" key="4">
    <source>
        <dbReference type="PROSITE" id="PS50887"/>
    </source>
</evidence>
<dbReference type="Proteomes" id="UP000002572">
    <property type="component" value="Chromosome"/>
</dbReference>
<dbReference type="Gene3D" id="3.30.70.270">
    <property type="match status" value="1"/>
</dbReference>
<dbReference type="OrthoDB" id="9812260at2"/>
<dbReference type="KEGG" id="din:Selin_1882"/>
<evidence type="ECO:0000313" key="6">
    <source>
        <dbReference type="Proteomes" id="UP000002572"/>
    </source>
</evidence>
<dbReference type="STRING" id="653733.Selin_1882"/>
<evidence type="ECO:0000256" key="3">
    <source>
        <dbReference type="SAM" id="Coils"/>
    </source>
</evidence>
<dbReference type="FunFam" id="3.30.70.270:FF:000001">
    <property type="entry name" value="Diguanylate cyclase domain protein"/>
    <property type="match status" value="1"/>
</dbReference>
<feature type="domain" description="GGDEF" evidence="4">
    <location>
        <begin position="199"/>
        <end position="338"/>
    </location>
</feature>
<dbReference type="InParanoid" id="E6W1Y3"/>
<dbReference type="EMBL" id="CP002432">
    <property type="protein sequence ID" value="ADU66609.1"/>
    <property type="molecule type" value="Genomic_DNA"/>
</dbReference>
<keyword evidence="3" id="KW-0175">Coiled coil</keyword>
<dbReference type="NCBIfam" id="TIGR00254">
    <property type="entry name" value="GGDEF"/>
    <property type="match status" value="1"/>
</dbReference>
<dbReference type="FunCoup" id="E6W1Y3">
    <property type="interactions" value="25"/>
</dbReference>
<comment type="catalytic activity">
    <reaction evidence="2">
        <text>2 GTP = 3',3'-c-di-GMP + 2 diphosphate</text>
        <dbReference type="Rhea" id="RHEA:24898"/>
        <dbReference type="ChEBI" id="CHEBI:33019"/>
        <dbReference type="ChEBI" id="CHEBI:37565"/>
        <dbReference type="ChEBI" id="CHEBI:58805"/>
        <dbReference type="EC" id="2.7.7.65"/>
    </reaction>
</comment>
<feature type="coiled-coil region" evidence="3">
    <location>
        <begin position="147"/>
        <end position="174"/>
    </location>
</feature>
<reference evidence="5 6" key="1">
    <citation type="submission" date="2010-12" db="EMBL/GenBank/DDBJ databases">
        <title>Complete sequence of Desulfurispirillum indicum S5.</title>
        <authorList>
            <consortium name="US DOE Joint Genome Institute"/>
            <person name="Lucas S."/>
            <person name="Copeland A."/>
            <person name="Lapidus A."/>
            <person name="Cheng J.-F."/>
            <person name="Goodwin L."/>
            <person name="Pitluck S."/>
            <person name="Chertkov O."/>
            <person name="Held B."/>
            <person name="Detter J.C."/>
            <person name="Han C."/>
            <person name="Tapia R."/>
            <person name="Land M."/>
            <person name="Hauser L."/>
            <person name="Kyrpides N."/>
            <person name="Ivanova N."/>
            <person name="Mikhailova N."/>
            <person name="Haggblom M."/>
            <person name="Rauschenbach I."/>
            <person name="Bini E."/>
            <person name="Woyke T."/>
        </authorList>
    </citation>
    <scope>NUCLEOTIDE SEQUENCE [LARGE SCALE GENOMIC DNA]</scope>
    <source>
        <strain evidence="6">ATCC BAA-1389 / DSM 22839 / S5</strain>
    </source>
</reference>
<dbReference type="PANTHER" id="PTHR45138">
    <property type="entry name" value="REGULATORY COMPONENTS OF SENSORY TRANSDUCTION SYSTEM"/>
    <property type="match status" value="1"/>
</dbReference>
<dbReference type="eggNOG" id="COG3706">
    <property type="taxonomic scope" value="Bacteria"/>
</dbReference>
<dbReference type="AlphaFoldDB" id="E6W1Y3"/>
<sequence length="342" mass="38557">MGKYAHLKGEISGLSRQALTRLREEGLPATPDYFQIFFEHYAGVNPALSRDIHALESIDETSLDVLYQRHFPAVDGQSLKLQEESQKMVALILERLSATLDQFGDDRQQKLESLKEQVSQGHVSLETAVHILGDEIGAVAREYGKMRSSLQESLHRMEALRQRYEELGQRARRDFLTGLLNRQVLEEMLQEICLGEHRHPLGLVAMDIDNFKEINDTYGHLCGDSVLKLFARKLGEYVRRDDLVFRFGGEEFIVILPQTNLAATYQLAEHIRRHIAEHVFHLEAGGQLSADISLRLTASFGAASHVAGESHESLLARADQAMYASKRAGRNRTTIAAHPEHP</sequence>
<dbReference type="InterPro" id="IPR000160">
    <property type="entry name" value="GGDEF_dom"/>
</dbReference>
<organism evidence="5 6">
    <name type="scientific">Desulfurispirillum indicum (strain ATCC BAA-1389 / DSM 22839 / S5)</name>
    <dbReference type="NCBI Taxonomy" id="653733"/>
    <lineage>
        <taxon>Bacteria</taxon>
        <taxon>Pseudomonadati</taxon>
        <taxon>Chrysiogenota</taxon>
        <taxon>Chrysiogenia</taxon>
        <taxon>Chrysiogenales</taxon>
        <taxon>Chrysiogenaceae</taxon>
        <taxon>Desulfurispirillum</taxon>
    </lineage>
</organism>
<dbReference type="RefSeq" id="WP_013506489.1">
    <property type="nucleotide sequence ID" value="NC_014836.1"/>
</dbReference>
<accession>E6W1Y3</accession>
<keyword evidence="6" id="KW-1185">Reference proteome</keyword>
<protein>
    <recommendedName>
        <fullName evidence="1">diguanylate cyclase</fullName>
        <ecNumber evidence="1">2.7.7.65</ecNumber>
    </recommendedName>
</protein>
<dbReference type="InterPro" id="IPR050469">
    <property type="entry name" value="Diguanylate_Cyclase"/>
</dbReference>
<name>E6W1Y3_DESIS</name>
<dbReference type="Pfam" id="PF00990">
    <property type="entry name" value="GGDEF"/>
    <property type="match status" value="1"/>
</dbReference>
<evidence type="ECO:0000256" key="1">
    <source>
        <dbReference type="ARBA" id="ARBA00012528"/>
    </source>
</evidence>
<evidence type="ECO:0000256" key="2">
    <source>
        <dbReference type="ARBA" id="ARBA00034247"/>
    </source>
</evidence>
<dbReference type="InterPro" id="IPR029787">
    <property type="entry name" value="Nucleotide_cyclase"/>
</dbReference>
<dbReference type="PANTHER" id="PTHR45138:SF9">
    <property type="entry name" value="DIGUANYLATE CYCLASE DGCM-RELATED"/>
    <property type="match status" value="1"/>
</dbReference>
<dbReference type="SUPFAM" id="SSF55073">
    <property type="entry name" value="Nucleotide cyclase"/>
    <property type="match status" value="1"/>
</dbReference>
<dbReference type="PROSITE" id="PS50887">
    <property type="entry name" value="GGDEF"/>
    <property type="match status" value="1"/>
</dbReference>
<dbReference type="SMART" id="SM00267">
    <property type="entry name" value="GGDEF"/>
    <property type="match status" value="1"/>
</dbReference>
<dbReference type="InterPro" id="IPR043128">
    <property type="entry name" value="Rev_trsase/Diguanyl_cyclase"/>
</dbReference>
<evidence type="ECO:0000313" key="5">
    <source>
        <dbReference type="EMBL" id="ADU66609.1"/>
    </source>
</evidence>
<dbReference type="EC" id="2.7.7.65" evidence="1"/>
<dbReference type="HOGENOM" id="CLU_000445_11_5_0"/>
<dbReference type="GO" id="GO:0052621">
    <property type="term" value="F:diguanylate cyclase activity"/>
    <property type="evidence" value="ECO:0007669"/>
    <property type="project" value="UniProtKB-EC"/>
</dbReference>
<gene>
    <name evidence="5" type="ordered locus">Selin_1882</name>
</gene>
<dbReference type="CDD" id="cd01949">
    <property type="entry name" value="GGDEF"/>
    <property type="match status" value="1"/>
</dbReference>